<dbReference type="Pfam" id="PF00691">
    <property type="entry name" value="OmpA"/>
    <property type="match status" value="1"/>
</dbReference>
<dbReference type="PANTHER" id="PTHR30329:SF19">
    <property type="entry name" value="OUTER MEMBRANE PROTEIN, OMPA FAMILY"/>
    <property type="match status" value="1"/>
</dbReference>
<protein>
    <submittedName>
        <fullName evidence="4">Type VI secretion system protein TssL, long form</fullName>
    </submittedName>
</protein>
<dbReference type="RefSeq" id="WP_394458834.1">
    <property type="nucleotide sequence ID" value="NZ_JBIGHZ010000002.1"/>
</dbReference>
<dbReference type="Proteomes" id="UP001606099">
    <property type="component" value="Unassembled WGS sequence"/>
</dbReference>
<dbReference type="Pfam" id="PF09850">
    <property type="entry name" value="DotU"/>
    <property type="match status" value="1"/>
</dbReference>
<dbReference type="InterPro" id="IPR017733">
    <property type="entry name" value="OmpA-like_dom_proteobacteria"/>
</dbReference>
<dbReference type="NCBIfam" id="TIGR03350">
    <property type="entry name" value="type_VI_ompA"/>
    <property type="match status" value="1"/>
</dbReference>
<dbReference type="InterPro" id="IPR017732">
    <property type="entry name" value="T4/T6SS_DotU"/>
</dbReference>
<dbReference type="NCBIfam" id="TIGR03349">
    <property type="entry name" value="IV_VI_DotU"/>
    <property type="match status" value="1"/>
</dbReference>
<accession>A0ABW7FSY2</accession>
<dbReference type="EMBL" id="JBIGHZ010000002">
    <property type="protein sequence ID" value="MFG6447432.1"/>
    <property type="molecule type" value="Genomic_DNA"/>
</dbReference>
<evidence type="ECO:0000256" key="2">
    <source>
        <dbReference type="SAM" id="MobiDB-lite"/>
    </source>
</evidence>
<organism evidence="4 5">
    <name type="scientific">Roseateles rivi</name>
    <dbReference type="NCBI Taxonomy" id="3299028"/>
    <lineage>
        <taxon>Bacteria</taxon>
        <taxon>Pseudomonadati</taxon>
        <taxon>Pseudomonadota</taxon>
        <taxon>Betaproteobacteria</taxon>
        <taxon>Burkholderiales</taxon>
        <taxon>Sphaerotilaceae</taxon>
        <taxon>Roseateles</taxon>
    </lineage>
</organism>
<gene>
    <name evidence="4" type="primary">tssL</name>
    <name evidence="4" type="ORF">ACG0Z6_04140</name>
</gene>
<dbReference type="CDD" id="cd07185">
    <property type="entry name" value="OmpA_C-like"/>
    <property type="match status" value="1"/>
</dbReference>
<proteinExistence type="predicted"/>
<evidence type="ECO:0000259" key="3">
    <source>
        <dbReference type="PROSITE" id="PS51123"/>
    </source>
</evidence>
<evidence type="ECO:0000256" key="1">
    <source>
        <dbReference type="PROSITE-ProRule" id="PRU00473"/>
    </source>
</evidence>
<feature type="region of interest" description="Disordered" evidence="2">
    <location>
        <begin position="478"/>
        <end position="534"/>
    </location>
</feature>
<reference evidence="4 5" key="1">
    <citation type="submission" date="2024-08" db="EMBL/GenBank/DDBJ databases">
        <authorList>
            <person name="Lu H."/>
        </authorList>
    </citation>
    <scope>NUCLEOTIDE SEQUENCE [LARGE SCALE GENOMIC DNA]</scope>
    <source>
        <strain evidence="4 5">BYS180W</strain>
    </source>
</reference>
<keyword evidence="5" id="KW-1185">Reference proteome</keyword>
<name>A0ABW7FSY2_9BURK</name>
<dbReference type="InterPro" id="IPR038522">
    <property type="entry name" value="T4/T6SS_DotU_sf"/>
</dbReference>
<dbReference type="Gene3D" id="1.25.40.590">
    <property type="entry name" value="Type IV / VI secretion system, DotU"/>
    <property type="match status" value="1"/>
</dbReference>
<keyword evidence="1" id="KW-0472">Membrane</keyword>
<dbReference type="PANTHER" id="PTHR30329">
    <property type="entry name" value="STATOR ELEMENT OF FLAGELLAR MOTOR COMPLEX"/>
    <property type="match status" value="1"/>
</dbReference>
<sequence>MNLLASTSWPDEAAAAPPSLAGLGLDSAAAQQLRFEPGADYDERLARVQATQQAQGNAFLEAAAVLLRSLGEMPRRLDEAGLSGLHELLTQELKTFTRLCEQANLRRDQMLVTRYALCTALDEAINLSPTAGGAQDSTGMWSTVALLNTFHGESHGGKKVFLIIGRLAASPDEHVDVLELMHHLLCLGFMGDYRVQAEGRRHLETIRHRLHVLVSARRPAVARELSPHRQGAGRGRLALLRTVPVWVSASLLGLALFGLFAWHKYQLLRVSQQVQERIAAIDKIPLSLPAARPSLTLADLLADQIQAGRVAVTDEPKGSLVVFRGDGMFSGGLATLSAPTQDILRRVAQALNGVPGSVSVVGHTDNVPVQSPQFANNQALSEGRAAAVRQALVAAGVEPQRISVSGRGDQQPVQSNATAEGRARNRRVEIQVLLEAPGAAASAPAMGASAAAAVAPLSKPAAPVVAPAANAAVAAQTAKPAPAPVAASAAARAAPAASNPAPAVTKPAAPAPIVKAQTSAEAPAAAAPASTPTP</sequence>
<evidence type="ECO:0000313" key="5">
    <source>
        <dbReference type="Proteomes" id="UP001606099"/>
    </source>
</evidence>
<dbReference type="Gene3D" id="3.30.1330.60">
    <property type="entry name" value="OmpA-like domain"/>
    <property type="match status" value="1"/>
</dbReference>
<dbReference type="PROSITE" id="PS51123">
    <property type="entry name" value="OMPA_2"/>
    <property type="match status" value="1"/>
</dbReference>
<dbReference type="InterPro" id="IPR036737">
    <property type="entry name" value="OmpA-like_sf"/>
</dbReference>
<dbReference type="InterPro" id="IPR050330">
    <property type="entry name" value="Bact_OuterMem_StrucFunc"/>
</dbReference>
<dbReference type="SUPFAM" id="SSF103088">
    <property type="entry name" value="OmpA-like"/>
    <property type="match status" value="1"/>
</dbReference>
<dbReference type="NCBIfam" id="NF038228">
    <property type="entry name" value="IcmH_DotU_IVB"/>
    <property type="match status" value="1"/>
</dbReference>
<dbReference type="InterPro" id="IPR006665">
    <property type="entry name" value="OmpA-like"/>
</dbReference>
<evidence type="ECO:0000313" key="4">
    <source>
        <dbReference type="EMBL" id="MFG6447432.1"/>
    </source>
</evidence>
<feature type="region of interest" description="Disordered" evidence="2">
    <location>
        <begin position="403"/>
        <end position="422"/>
    </location>
</feature>
<comment type="caution">
    <text evidence="4">The sequence shown here is derived from an EMBL/GenBank/DDBJ whole genome shotgun (WGS) entry which is preliminary data.</text>
</comment>
<feature type="domain" description="OmpA-like" evidence="3">
    <location>
        <begin position="316"/>
        <end position="436"/>
    </location>
</feature>